<protein>
    <submittedName>
        <fullName evidence="2">Uncharacterized protein</fullName>
    </submittedName>
</protein>
<dbReference type="EMBL" id="OIVN01000151">
    <property type="protein sequence ID" value="SPC75277.1"/>
    <property type="molecule type" value="Genomic_DNA"/>
</dbReference>
<proteinExistence type="predicted"/>
<organism evidence="2">
    <name type="scientific">Fagus sylvatica</name>
    <name type="common">Beechnut</name>
    <dbReference type="NCBI Taxonomy" id="28930"/>
    <lineage>
        <taxon>Eukaryota</taxon>
        <taxon>Viridiplantae</taxon>
        <taxon>Streptophyta</taxon>
        <taxon>Embryophyta</taxon>
        <taxon>Tracheophyta</taxon>
        <taxon>Spermatophyta</taxon>
        <taxon>Magnoliopsida</taxon>
        <taxon>eudicotyledons</taxon>
        <taxon>Gunneridae</taxon>
        <taxon>Pentapetalae</taxon>
        <taxon>rosids</taxon>
        <taxon>fabids</taxon>
        <taxon>Fagales</taxon>
        <taxon>Fagaceae</taxon>
        <taxon>Fagus</taxon>
    </lineage>
</organism>
<feature type="compositionally biased region" description="Basic and acidic residues" evidence="1">
    <location>
        <begin position="11"/>
        <end position="26"/>
    </location>
</feature>
<name>A0A2N9E8I8_FAGSY</name>
<feature type="region of interest" description="Disordered" evidence="1">
    <location>
        <begin position="1"/>
        <end position="55"/>
    </location>
</feature>
<evidence type="ECO:0000313" key="2">
    <source>
        <dbReference type="EMBL" id="SPC75277.1"/>
    </source>
</evidence>
<feature type="region of interest" description="Disordered" evidence="1">
    <location>
        <begin position="70"/>
        <end position="93"/>
    </location>
</feature>
<gene>
    <name evidence="2" type="ORF">FSB_LOCUS3159</name>
</gene>
<dbReference type="AlphaFoldDB" id="A0A2N9E8I8"/>
<reference evidence="2" key="1">
    <citation type="submission" date="2018-02" db="EMBL/GenBank/DDBJ databases">
        <authorList>
            <person name="Cohen D.B."/>
            <person name="Kent A.D."/>
        </authorList>
    </citation>
    <scope>NUCLEOTIDE SEQUENCE</scope>
</reference>
<sequence length="93" mass="9867">MLHAHIGNHHPPFDHIGHDHGHDIGHNGHGRPGHPDDHTSPDFDDAQKAQGLGLGLNAYAHARAVHTTHDHPLVQCDHGPSPSHHAGPSHVGG</sequence>
<accession>A0A2N9E8I8</accession>
<evidence type="ECO:0000256" key="1">
    <source>
        <dbReference type="SAM" id="MobiDB-lite"/>
    </source>
</evidence>
<feature type="compositionally biased region" description="Basic and acidic residues" evidence="1">
    <location>
        <begin position="33"/>
        <end position="47"/>
    </location>
</feature>